<dbReference type="Proteomes" id="UP000785679">
    <property type="component" value="Unassembled WGS sequence"/>
</dbReference>
<comment type="caution">
    <text evidence="2">The sequence shown here is derived from an EMBL/GenBank/DDBJ whole genome shotgun (WGS) entry which is preliminary data.</text>
</comment>
<dbReference type="EMBL" id="RRYP01006946">
    <property type="protein sequence ID" value="TNV80841.1"/>
    <property type="molecule type" value="Genomic_DNA"/>
</dbReference>
<feature type="compositionally biased region" description="Polar residues" evidence="1">
    <location>
        <begin position="150"/>
        <end position="160"/>
    </location>
</feature>
<evidence type="ECO:0000313" key="3">
    <source>
        <dbReference type="Proteomes" id="UP000785679"/>
    </source>
</evidence>
<sequence>MKVSISTANNQQLPHSIVATVVGSPTAVTYSNTLSTRLTTPDQRMKMLFVKPSQSNLQSPLNRFYSAQQQNFLSPKNPSTYNTSNSKQGGDYASEGDGTSQSSLYQIRNKLCMLKKKLLKVRQPHEQLKTVVKRDSSNTKQESPIEKTKVTPTNNAIAKSSSKKELKPATPIPQKEPPKQVVKKNPLSINDQQLKFLKAQHMNLATQLKERWDRQKQPMVIETFQSPLLMMQVKNYNERPVQEMGKADQTSSPISTTKAFDSSLKRPVSSYSVVKGTVKGGLSVLPGQVGIQILPSHTQRPPLPQQNTGEISSGQQNISPRWGFQNATPSPINTVKGPIQSTQQYRYQAQSVIHPRPSNTAVSMISALQGPKVIPSTSLVVFQDDGQQSKKGFSTNPLPSRVNSQRASNTQIPSYQGVTPLHRTRPTSSNLSGRPMRLSQARDSDAGVIKQACQQQQQTNQFIIKSYFKNTRGMSTSSGVSNRPLQSILVKDSHQDLQSITSKVLRSSFNSQHQVSDRSKRGEVFKGDTLIGSSFINETIDARNATHNKEVGGIPDEQARPLTNSKRQRSIVWNDQQTTVFYYNPLH</sequence>
<feature type="region of interest" description="Disordered" evidence="1">
    <location>
        <begin position="387"/>
        <end position="450"/>
    </location>
</feature>
<proteinExistence type="predicted"/>
<feature type="compositionally biased region" description="Basic and acidic residues" evidence="1">
    <location>
        <begin position="130"/>
        <end position="149"/>
    </location>
</feature>
<feature type="region of interest" description="Disordered" evidence="1">
    <location>
        <begin position="296"/>
        <end position="323"/>
    </location>
</feature>
<dbReference type="AlphaFoldDB" id="A0A8J8T444"/>
<organism evidence="2 3">
    <name type="scientific">Halteria grandinella</name>
    <dbReference type="NCBI Taxonomy" id="5974"/>
    <lineage>
        <taxon>Eukaryota</taxon>
        <taxon>Sar</taxon>
        <taxon>Alveolata</taxon>
        <taxon>Ciliophora</taxon>
        <taxon>Intramacronucleata</taxon>
        <taxon>Spirotrichea</taxon>
        <taxon>Stichotrichia</taxon>
        <taxon>Sporadotrichida</taxon>
        <taxon>Halteriidae</taxon>
        <taxon>Halteria</taxon>
    </lineage>
</organism>
<feature type="compositionally biased region" description="Polar residues" evidence="1">
    <location>
        <begin position="72"/>
        <end position="88"/>
    </location>
</feature>
<feature type="compositionally biased region" description="Polar residues" evidence="1">
    <location>
        <begin position="387"/>
        <end position="417"/>
    </location>
</feature>
<evidence type="ECO:0000256" key="1">
    <source>
        <dbReference type="SAM" id="MobiDB-lite"/>
    </source>
</evidence>
<protein>
    <submittedName>
        <fullName evidence="2">Uncharacterized protein</fullName>
    </submittedName>
</protein>
<keyword evidence="3" id="KW-1185">Reference proteome</keyword>
<feature type="region of interest" description="Disordered" evidence="1">
    <location>
        <begin position="130"/>
        <end position="182"/>
    </location>
</feature>
<feature type="region of interest" description="Disordered" evidence="1">
    <location>
        <begin position="72"/>
        <end position="100"/>
    </location>
</feature>
<reference evidence="2" key="1">
    <citation type="submission" date="2019-06" db="EMBL/GenBank/DDBJ databases">
        <authorList>
            <person name="Zheng W."/>
        </authorList>
    </citation>
    <scope>NUCLEOTIDE SEQUENCE</scope>
    <source>
        <strain evidence="2">QDHG01</strain>
    </source>
</reference>
<accession>A0A8J8T444</accession>
<gene>
    <name evidence="2" type="ORF">FGO68_gene477</name>
</gene>
<evidence type="ECO:0000313" key="2">
    <source>
        <dbReference type="EMBL" id="TNV80841.1"/>
    </source>
</evidence>
<name>A0A8J8T444_HALGN</name>